<evidence type="ECO:0000256" key="4">
    <source>
        <dbReference type="ARBA" id="ARBA00022692"/>
    </source>
</evidence>
<dbReference type="EMBL" id="JADJEV010000005">
    <property type="protein sequence ID" value="MBK6975532.1"/>
    <property type="molecule type" value="Genomic_DNA"/>
</dbReference>
<dbReference type="PANTHER" id="PTHR23517">
    <property type="entry name" value="RESISTANCE PROTEIN MDTM, PUTATIVE-RELATED-RELATED"/>
    <property type="match status" value="1"/>
</dbReference>
<keyword evidence="4 7" id="KW-0812">Transmembrane</keyword>
<dbReference type="Gene3D" id="1.20.1250.20">
    <property type="entry name" value="MFS general substrate transporter like domains"/>
    <property type="match status" value="1"/>
</dbReference>
<feature type="transmembrane region" description="Helical" evidence="7">
    <location>
        <begin position="363"/>
        <end position="383"/>
    </location>
</feature>
<dbReference type="PRINTS" id="PR01035">
    <property type="entry name" value="TCRTETA"/>
</dbReference>
<name>A0A9D7HMR8_9PROT</name>
<gene>
    <name evidence="9" type="ORF">IPH26_22130</name>
</gene>
<organism evidence="9 10">
    <name type="scientific">Candidatus Methylophosphatis roskildensis</name>
    <dbReference type="NCBI Taxonomy" id="2899263"/>
    <lineage>
        <taxon>Bacteria</taxon>
        <taxon>Pseudomonadati</taxon>
        <taxon>Pseudomonadota</taxon>
        <taxon>Betaproteobacteria</taxon>
        <taxon>Nitrosomonadales</taxon>
        <taxon>Sterolibacteriaceae</taxon>
        <taxon>Candidatus Methylophosphatis</taxon>
    </lineage>
</organism>
<feature type="transmembrane region" description="Helical" evidence="7">
    <location>
        <begin position="12"/>
        <end position="31"/>
    </location>
</feature>
<keyword evidence="2" id="KW-0813">Transport</keyword>
<dbReference type="SUPFAM" id="SSF103473">
    <property type="entry name" value="MFS general substrate transporter"/>
    <property type="match status" value="1"/>
</dbReference>
<dbReference type="InterPro" id="IPR011701">
    <property type="entry name" value="MFS"/>
</dbReference>
<feature type="transmembrane region" description="Helical" evidence="7">
    <location>
        <begin position="132"/>
        <end position="157"/>
    </location>
</feature>
<protein>
    <submittedName>
        <fullName evidence="9">MFS transporter</fullName>
    </submittedName>
</protein>
<keyword evidence="6 7" id="KW-0472">Membrane</keyword>
<evidence type="ECO:0000256" key="7">
    <source>
        <dbReference type="SAM" id="Phobius"/>
    </source>
</evidence>
<accession>A0A9D7HMR8</accession>
<feature type="transmembrane region" description="Helical" evidence="7">
    <location>
        <begin position="163"/>
        <end position="182"/>
    </location>
</feature>
<dbReference type="InterPro" id="IPR050171">
    <property type="entry name" value="MFS_Transporters"/>
</dbReference>
<keyword evidence="5 7" id="KW-1133">Transmembrane helix</keyword>
<comment type="subcellular location">
    <subcellularLocation>
        <location evidence="1">Cell membrane</location>
        <topology evidence="1">Multi-pass membrane protein</topology>
    </subcellularLocation>
</comment>
<dbReference type="PANTHER" id="PTHR23517:SF2">
    <property type="entry name" value="MULTIDRUG RESISTANCE PROTEIN MDTH"/>
    <property type="match status" value="1"/>
</dbReference>
<reference evidence="9" key="1">
    <citation type="submission" date="2020-10" db="EMBL/GenBank/DDBJ databases">
        <title>Connecting structure to function with the recovery of over 1000 high-quality activated sludge metagenome-assembled genomes encoding full-length rRNA genes using long-read sequencing.</title>
        <authorList>
            <person name="Singleton C.M."/>
            <person name="Petriglieri F."/>
            <person name="Kristensen J.M."/>
            <person name="Kirkegaard R.H."/>
            <person name="Michaelsen T.Y."/>
            <person name="Andersen M.H."/>
            <person name="Karst S.M."/>
            <person name="Dueholm M.S."/>
            <person name="Nielsen P.H."/>
            <person name="Albertsen M."/>
        </authorList>
    </citation>
    <scope>NUCLEOTIDE SEQUENCE</scope>
    <source>
        <strain evidence="9">Bjer_18-Q3-R1-45_BAT3C.347</strain>
    </source>
</reference>
<feature type="transmembrane region" description="Helical" evidence="7">
    <location>
        <begin position="43"/>
        <end position="64"/>
    </location>
</feature>
<evidence type="ECO:0000259" key="8">
    <source>
        <dbReference type="PROSITE" id="PS50850"/>
    </source>
</evidence>
<dbReference type="PROSITE" id="PS50850">
    <property type="entry name" value="MFS"/>
    <property type="match status" value="1"/>
</dbReference>
<evidence type="ECO:0000256" key="5">
    <source>
        <dbReference type="ARBA" id="ARBA00022989"/>
    </source>
</evidence>
<proteinExistence type="predicted"/>
<feature type="domain" description="Major facilitator superfamily (MFS) profile" evidence="8">
    <location>
        <begin position="8"/>
        <end position="388"/>
    </location>
</feature>
<sequence length="449" mass="47620">MTPLEKRAGISLASIFALRMLGLFLILPVFAEYAKHIPGGQDLTLVGIALGAYGLTQACLQIAFGMASDRYGRKRVIVFGLVLFSIGSVVAAWAPDIYWTIAGRCIQGAGAISAAVTALAADLTTDAHRTKVMAMIGSSIGLVFAGSLVAAPLLYAAIGMSGIFLLTAVLALAAIAVVLWVVPEPPPLDLHAHLPKVRFAQVLGDAQLLRLNLGILLLHLIQVSMFVVVPAALIQSGSLPLPEHWKVYLPVVLASFILMVPAIIVAEKKARMKQVFLGAIVLLFLSQVGLLLGRRDFLAIVVMLLVFFVAFNILEATLPSLISRIAPPQAKGAALGVYNTSQAFGLFLGGALGGWLAKHIGPQAVFALAIGLSVIWLLVALSMRAPPVIAMREYAIKPHVDLAGLRARLVGLPGVRDAVVEPEKRIAYLKVNLEGWDEGPLRSLLGEAS</sequence>
<feature type="transmembrane region" description="Helical" evidence="7">
    <location>
        <begin position="297"/>
        <end position="314"/>
    </location>
</feature>
<dbReference type="AlphaFoldDB" id="A0A9D7HMR8"/>
<evidence type="ECO:0000313" key="9">
    <source>
        <dbReference type="EMBL" id="MBK6975532.1"/>
    </source>
</evidence>
<evidence type="ECO:0000256" key="6">
    <source>
        <dbReference type="ARBA" id="ARBA00023136"/>
    </source>
</evidence>
<dbReference type="GO" id="GO:0022857">
    <property type="term" value="F:transmembrane transporter activity"/>
    <property type="evidence" value="ECO:0007669"/>
    <property type="project" value="InterPro"/>
</dbReference>
<keyword evidence="3" id="KW-1003">Cell membrane</keyword>
<dbReference type="Gene3D" id="3.30.70.100">
    <property type="match status" value="1"/>
</dbReference>
<comment type="caution">
    <text evidence="9">The sequence shown here is derived from an EMBL/GenBank/DDBJ whole genome shotgun (WGS) entry which is preliminary data.</text>
</comment>
<feature type="transmembrane region" description="Helical" evidence="7">
    <location>
        <begin position="247"/>
        <end position="266"/>
    </location>
</feature>
<dbReference type="Pfam" id="PF07690">
    <property type="entry name" value="MFS_1"/>
    <property type="match status" value="1"/>
</dbReference>
<feature type="transmembrane region" description="Helical" evidence="7">
    <location>
        <begin position="335"/>
        <end position="357"/>
    </location>
</feature>
<evidence type="ECO:0000256" key="1">
    <source>
        <dbReference type="ARBA" id="ARBA00004651"/>
    </source>
</evidence>
<evidence type="ECO:0000256" key="3">
    <source>
        <dbReference type="ARBA" id="ARBA00022475"/>
    </source>
</evidence>
<feature type="transmembrane region" description="Helical" evidence="7">
    <location>
        <begin position="275"/>
        <end position="291"/>
    </location>
</feature>
<dbReference type="InterPro" id="IPR001958">
    <property type="entry name" value="Tet-R_TetA/multi-R_MdtG-like"/>
</dbReference>
<dbReference type="Proteomes" id="UP000807785">
    <property type="component" value="Unassembled WGS sequence"/>
</dbReference>
<dbReference type="CDD" id="cd17472">
    <property type="entry name" value="MFS_YajR_like"/>
    <property type="match status" value="1"/>
</dbReference>
<feature type="transmembrane region" description="Helical" evidence="7">
    <location>
        <begin position="213"/>
        <end position="235"/>
    </location>
</feature>
<evidence type="ECO:0000313" key="10">
    <source>
        <dbReference type="Proteomes" id="UP000807785"/>
    </source>
</evidence>
<dbReference type="InterPro" id="IPR036259">
    <property type="entry name" value="MFS_trans_sf"/>
</dbReference>
<feature type="transmembrane region" description="Helical" evidence="7">
    <location>
        <begin position="76"/>
        <end position="95"/>
    </location>
</feature>
<dbReference type="InterPro" id="IPR020846">
    <property type="entry name" value="MFS_dom"/>
</dbReference>
<evidence type="ECO:0000256" key="2">
    <source>
        <dbReference type="ARBA" id="ARBA00022448"/>
    </source>
</evidence>
<feature type="transmembrane region" description="Helical" evidence="7">
    <location>
        <begin position="101"/>
        <end position="120"/>
    </location>
</feature>
<dbReference type="GO" id="GO:0005886">
    <property type="term" value="C:plasma membrane"/>
    <property type="evidence" value="ECO:0007669"/>
    <property type="project" value="UniProtKB-SubCell"/>
</dbReference>